<sequence length="47" mass="4935">MNQGNGVLMERGAEMARNGAPDDEAGFTHNGCSLFPAGQYLLPLGLL</sequence>
<organism evidence="1">
    <name type="scientific">Blastochloris viridis</name>
    <name type="common">Rhodopseudomonas viridis</name>
    <dbReference type="NCBI Taxonomy" id="1079"/>
    <lineage>
        <taxon>Bacteria</taxon>
        <taxon>Pseudomonadati</taxon>
        <taxon>Pseudomonadota</taxon>
        <taxon>Alphaproteobacteria</taxon>
        <taxon>Hyphomicrobiales</taxon>
        <taxon>Blastochloridaceae</taxon>
        <taxon>Blastochloris</taxon>
    </lineage>
</organism>
<reference evidence="1" key="1">
    <citation type="journal article" date="2015" name="Genome Announc.">
        <title>Complete Genome Sequence of the Bacteriochlorophyll b-Producing Photosynthetic Bacterium Blastochloris viridis.</title>
        <authorList>
            <person name="Tsukatani Y."/>
            <person name="Hirose Y."/>
            <person name="Harada J."/>
            <person name="Misawa N."/>
            <person name="Mori K."/>
            <person name="Inoue K."/>
            <person name="Tamiaki H."/>
        </authorList>
    </citation>
    <scope>NUCLEOTIDE SEQUENCE [LARGE SCALE GENOMIC DNA]</scope>
    <source>
        <strain evidence="1">DSM 133</strain>
    </source>
</reference>
<accession>A0A182D7E1</accession>
<name>A0A182D7E1_BLAVI</name>
<proteinExistence type="predicted"/>
<protein>
    <submittedName>
        <fullName evidence="1">Uncharacterized protein</fullName>
    </submittedName>
</protein>
<dbReference type="AlphaFoldDB" id="A0A182D7E1"/>
<evidence type="ECO:0000313" key="1">
    <source>
        <dbReference type="EMBL" id="BAS00913.1"/>
    </source>
</evidence>
<gene>
    <name evidence="1" type="ORF">BV133_3319</name>
</gene>
<dbReference type="EMBL" id="AP014854">
    <property type="protein sequence ID" value="BAS00913.1"/>
    <property type="molecule type" value="Genomic_DNA"/>
</dbReference>